<keyword evidence="1" id="KW-0560">Oxidoreductase</keyword>
<dbReference type="InterPro" id="IPR036291">
    <property type="entry name" value="NAD(P)-bd_dom_sf"/>
</dbReference>
<dbReference type="InterPro" id="IPR013149">
    <property type="entry name" value="ADH-like_C"/>
</dbReference>
<dbReference type="SUPFAM" id="SSF50129">
    <property type="entry name" value="GroES-like"/>
    <property type="match status" value="1"/>
</dbReference>
<protein>
    <recommendedName>
        <fullName evidence="2">Enoyl reductase (ER) domain-containing protein</fullName>
    </recommendedName>
</protein>
<dbReference type="SUPFAM" id="SSF51735">
    <property type="entry name" value="NAD(P)-binding Rossmann-fold domains"/>
    <property type="match status" value="1"/>
</dbReference>
<dbReference type="InterPro" id="IPR011032">
    <property type="entry name" value="GroES-like_sf"/>
</dbReference>
<dbReference type="GO" id="GO:0008270">
    <property type="term" value="F:zinc ion binding"/>
    <property type="evidence" value="ECO:0007669"/>
    <property type="project" value="InterPro"/>
</dbReference>
<sequence>MRQVWIDKAGLPEVLTVREAPDPEPKARELRIRVEASGVNFADILARLGIYPDLPGLPAVVGYEVAGRVDAIGAGVDPQWIGRDVFAATRFGGYSDVICAPEDQVFIRPADMSAEEGAALPVNYLTAWQLVVVMGALKPGETVLVHSAGGGVGIAATQIAKHIGARVIGVASQWKHAELEKLGADHLVDERRDDLEARVREITRGRGLELALDPNAGASFKRSFRLLAPTGRLGMFGVSSFVNSKERDLLNVLRALIATPIFQFMPMTLINANKGAFGVNVGRMWGETDRLRSWALELVELWNKGAIRPRVDKVFTFDEAPLAHHYLQDRKNLGKVLLKP</sequence>
<reference evidence="3" key="1">
    <citation type="submission" date="2023-07" db="EMBL/GenBank/DDBJ databases">
        <authorList>
            <person name="Pelsma A.J. K."/>
        </authorList>
    </citation>
    <scope>NUCLEOTIDE SEQUENCE</scope>
</reference>
<dbReference type="Pfam" id="PF00107">
    <property type="entry name" value="ADH_zinc_N"/>
    <property type="match status" value="1"/>
</dbReference>
<dbReference type="Gene3D" id="3.90.180.10">
    <property type="entry name" value="Medium-chain alcohol dehydrogenases, catalytic domain"/>
    <property type="match status" value="1"/>
</dbReference>
<dbReference type="GO" id="GO:0016491">
    <property type="term" value="F:oxidoreductase activity"/>
    <property type="evidence" value="ECO:0007669"/>
    <property type="project" value="UniProtKB-KW"/>
</dbReference>
<dbReference type="Pfam" id="PF08240">
    <property type="entry name" value="ADH_N"/>
    <property type="match status" value="1"/>
</dbReference>
<dbReference type="EMBL" id="OY288114">
    <property type="protein sequence ID" value="CAJ0864690.1"/>
    <property type="molecule type" value="Genomic_DNA"/>
</dbReference>
<evidence type="ECO:0000256" key="1">
    <source>
        <dbReference type="ARBA" id="ARBA00023002"/>
    </source>
</evidence>
<dbReference type="InterPro" id="IPR002364">
    <property type="entry name" value="Quin_OxRdtase/zeta-crystal_CS"/>
</dbReference>
<gene>
    <name evidence="3" type="ORF">AMST5_01698</name>
</gene>
<dbReference type="AlphaFoldDB" id="A0AA48LYT5"/>
<name>A0AA48LYT5_9ZZZZ</name>
<dbReference type="InterPro" id="IPR052100">
    <property type="entry name" value="SV-ATPase_mito-regulator"/>
</dbReference>
<evidence type="ECO:0000259" key="2">
    <source>
        <dbReference type="SMART" id="SM00829"/>
    </source>
</evidence>
<evidence type="ECO:0000313" key="3">
    <source>
        <dbReference type="EMBL" id="CAJ0864690.1"/>
    </source>
</evidence>
<dbReference type="InterPro" id="IPR020843">
    <property type="entry name" value="ER"/>
</dbReference>
<dbReference type="Gene3D" id="3.40.50.720">
    <property type="entry name" value="NAD(P)-binding Rossmann-like Domain"/>
    <property type="match status" value="1"/>
</dbReference>
<dbReference type="PANTHER" id="PTHR44054:SF1">
    <property type="entry name" value="SYNAPTIC VESICLE MEMBRANE PROTEIN VAT-1 HOMOLOG"/>
    <property type="match status" value="1"/>
</dbReference>
<accession>A0AA48LYT5</accession>
<dbReference type="PANTHER" id="PTHR44054">
    <property type="entry name" value="SYNAPTIC VESICLE MEMBRANE PROTEIN VAT-1 HOMOLOG-LIKE"/>
    <property type="match status" value="1"/>
</dbReference>
<feature type="domain" description="Enoyl reductase (ER)" evidence="2">
    <location>
        <begin position="10"/>
        <end position="338"/>
    </location>
</feature>
<dbReference type="SMART" id="SM00829">
    <property type="entry name" value="PKS_ER"/>
    <property type="match status" value="1"/>
</dbReference>
<dbReference type="PROSITE" id="PS01162">
    <property type="entry name" value="QOR_ZETA_CRYSTAL"/>
    <property type="match status" value="1"/>
</dbReference>
<organism evidence="3">
    <name type="scientific">freshwater sediment metagenome</name>
    <dbReference type="NCBI Taxonomy" id="556182"/>
    <lineage>
        <taxon>unclassified sequences</taxon>
        <taxon>metagenomes</taxon>
        <taxon>ecological metagenomes</taxon>
    </lineage>
</organism>
<proteinExistence type="predicted"/>
<dbReference type="InterPro" id="IPR013154">
    <property type="entry name" value="ADH-like_N"/>
</dbReference>